<evidence type="ECO:0000313" key="2">
    <source>
        <dbReference type="EnsemblMetazoa" id="Aqu2.1.14615_001"/>
    </source>
</evidence>
<dbReference type="EnsemblMetazoa" id="Aqu2.1.14615_001">
    <property type="protein sequence ID" value="Aqu2.1.14615_001"/>
    <property type="gene ID" value="Aqu2.1.14615"/>
</dbReference>
<dbReference type="OrthoDB" id="8123973at2759"/>
<protein>
    <submittedName>
        <fullName evidence="2">Uncharacterized protein</fullName>
    </submittedName>
</protein>
<keyword evidence="1" id="KW-0812">Transmembrane</keyword>
<organism evidence="2">
    <name type="scientific">Amphimedon queenslandica</name>
    <name type="common">Sponge</name>
    <dbReference type="NCBI Taxonomy" id="400682"/>
    <lineage>
        <taxon>Eukaryota</taxon>
        <taxon>Metazoa</taxon>
        <taxon>Porifera</taxon>
        <taxon>Demospongiae</taxon>
        <taxon>Heteroscleromorpha</taxon>
        <taxon>Haplosclerida</taxon>
        <taxon>Niphatidae</taxon>
        <taxon>Amphimedon</taxon>
    </lineage>
</organism>
<feature type="transmembrane region" description="Helical" evidence="1">
    <location>
        <begin position="463"/>
        <end position="481"/>
    </location>
</feature>
<keyword evidence="1" id="KW-1133">Transmembrane helix</keyword>
<reference evidence="2" key="1">
    <citation type="submission" date="2017-05" db="UniProtKB">
        <authorList>
            <consortium name="EnsemblMetazoa"/>
        </authorList>
    </citation>
    <scope>IDENTIFICATION</scope>
</reference>
<evidence type="ECO:0000256" key="1">
    <source>
        <dbReference type="SAM" id="Phobius"/>
    </source>
</evidence>
<keyword evidence="1" id="KW-0472">Membrane</keyword>
<feature type="transmembrane region" description="Helical" evidence="1">
    <location>
        <begin position="180"/>
        <end position="205"/>
    </location>
</feature>
<feature type="transmembrane region" description="Helical" evidence="1">
    <location>
        <begin position="225"/>
        <end position="242"/>
    </location>
</feature>
<dbReference type="AlphaFoldDB" id="A0A1X7TJ85"/>
<proteinExistence type="predicted"/>
<name>A0A1X7TJ85_AMPQE</name>
<accession>A0A1X7TJ85</accession>
<feature type="transmembrane region" description="Helical" evidence="1">
    <location>
        <begin position="72"/>
        <end position="96"/>
    </location>
</feature>
<dbReference type="InParanoid" id="A0A1X7TJ85"/>
<sequence length="503" mass="57335">MFIAGWATCQKDSTYEISELCYTLYFYYDNTHNSTVANELPELVLRDYKPENDVTNNVTKHLIQEFVDLSKISLLFSTTATAVSHVLFIWALWCLYIKHYKCVYDYLVKKKKDFKEKCCGVESSNKDKLPIDPFNDDTEDSDLMETDPIKTLYNHKTEENVDFFSTEDVRTNTPLQGERLCHYVTWFIIGFMLLATTAIVFFSLYCKEDKDRLEKDTYNRERSALALYTYSLFRVLVSCFIFSKLMYGIQRRCEEIELFVYHINEVYKRNITPTGTNVTLSTDTNVTLSTDTNVTLSTGDKVTLSTDTNVTLPTGTNITLSTDTNVTLPTDTNVTLPTGTKVTLSTDTNITLPTGTNVTLPTGTKVELSTDTNVTLSTGTKVTLPTGTNVTLPTGQKLSNMVTNYLESIKFEVELNNFYKGIYITDKNAKNYLKARDRHFVDTAVSTLSWLQLWFLFHWILHIISTFMIMSLLIDAIALHVKSRISHIEHGVGFHPGEIGFLF</sequence>